<organism evidence="2">
    <name type="scientific">Trichophyton rubrum CBS 288.86</name>
    <dbReference type="NCBI Taxonomy" id="1215330"/>
    <lineage>
        <taxon>Eukaryota</taxon>
        <taxon>Fungi</taxon>
        <taxon>Dikarya</taxon>
        <taxon>Ascomycota</taxon>
        <taxon>Pezizomycotina</taxon>
        <taxon>Eurotiomycetes</taxon>
        <taxon>Eurotiomycetidae</taxon>
        <taxon>Onygenales</taxon>
        <taxon>Arthrodermataceae</taxon>
        <taxon>Trichophyton</taxon>
    </lineage>
</organism>
<gene>
    <name evidence="2" type="ORF">H103_05305</name>
</gene>
<evidence type="ECO:0000256" key="1">
    <source>
        <dbReference type="SAM" id="Phobius"/>
    </source>
</evidence>
<sequence>MINYPARSMTPFPLGLDYFNTFSLRLELHLSRAHLLEFFSLWDCFLLLLFLPAMCFLLLFICLHSHFFARNSPPMSDGLSDRLDDSFFIPKKQARGVWVYNLPGS</sequence>
<keyword evidence="1" id="KW-0812">Transmembrane</keyword>
<dbReference type="HOGENOM" id="CLU_2238544_0_0_1"/>
<keyword evidence="1" id="KW-1133">Transmembrane helix</keyword>
<evidence type="ECO:0000313" key="2">
    <source>
        <dbReference type="EMBL" id="EZF51444.1"/>
    </source>
</evidence>
<protein>
    <submittedName>
        <fullName evidence="2">Uncharacterized protein</fullName>
    </submittedName>
</protein>
<dbReference type="AlphaFoldDB" id="A0A022VZP7"/>
<accession>A0A022VZP7</accession>
<proteinExistence type="predicted"/>
<dbReference type="EMBL" id="KK207866">
    <property type="protein sequence ID" value="EZF51444.1"/>
    <property type="molecule type" value="Genomic_DNA"/>
</dbReference>
<keyword evidence="1" id="KW-0472">Membrane</keyword>
<feature type="transmembrane region" description="Helical" evidence="1">
    <location>
        <begin position="39"/>
        <end position="63"/>
    </location>
</feature>
<dbReference type="Proteomes" id="UP000023758">
    <property type="component" value="Unassembled WGS sequence"/>
</dbReference>
<name>A0A022VZP7_TRIRU</name>
<reference evidence="2" key="1">
    <citation type="submission" date="2014-02" db="EMBL/GenBank/DDBJ databases">
        <title>The Genome Sequence of Trichophyton rubrum (morphotype fischeri) CBS 288.86.</title>
        <authorList>
            <consortium name="The Broad Institute Genomics Platform"/>
            <person name="Cuomo C.A."/>
            <person name="White T.C."/>
            <person name="Graser Y."/>
            <person name="Martinez-Rossi N."/>
            <person name="Heitman J."/>
            <person name="Young S.K."/>
            <person name="Zeng Q."/>
            <person name="Gargeya S."/>
            <person name="Abouelleil A."/>
            <person name="Alvarado L."/>
            <person name="Chapman S.B."/>
            <person name="Gainer-Dewar J."/>
            <person name="Goldberg J."/>
            <person name="Griggs A."/>
            <person name="Gujja S."/>
            <person name="Hansen M."/>
            <person name="Howarth C."/>
            <person name="Imamovic A."/>
            <person name="Larimer J."/>
            <person name="Martinez D."/>
            <person name="Murphy C."/>
            <person name="Pearson M.D."/>
            <person name="Persinoti G."/>
            <person name="Poon T."/>
            <person name="Priest M."/>
            <person name="Roberts A.D."/>
            <person name="Saif S."/>
            <person name="Shea T.D."/>
            <person name="Sykes S.N."/>
            <person name="Wortman J."/>
            <person name="Nusbaum C."/>
            <person name="Birren B."/>
        </authorList>
    </citation>
    <scope>NUCLEOTIDE SEQUENCE [LARGE SCALE GENOMIC DNA]</scope>
    <source>
        <strain evidence="2">CBS 288.86</strain>
    </source>
</reference>